<evidence type="ECO:0000313" key="4">
    <source>
        <dbReference type="Proteomes" id="UP000317369"/>
    </source>
</evidence>
<dbReference type="SUPFAM" id="SSF53335">
    <property type="entry name" value="S-adenosyl-L-methionine-dependent methyltransferases"/>
    <property type="match status" value="1"/>
</dbReference>
<dbReference type="GO" id="GO:0032259">
    <property type="term" value="P:methylation"/>
    <property type="evidence" value="ECO:0007669"/>
    <property type="project" value="UniProtKB-KW"/>
</dbReference>
<keyword evidence="4" id="KW-1185">Reference proteome</keyword>
<evidence type="ECO:0000313" key="3">
    <source>
        <dbReference type="EMBL" id="QDU34613.1"/>
    </source>
</evidence>
<dbReference type="GO" id="GO:0008757">
    <property type="term" value="F:S-adenosylmethionine-dependent methyltransferase activity"/>
    <property type="evidence" value="ECO:0007669"/>
    <property type="project" value="InterPro"/>
</dbReference>
<dbReference type="InterPro" id="IPR029063">
    <property type="entry name" value="SAM-dependent_MTases_sf"/>
</dbReference>
<feature type="domain" description="Methyltransferase type 11" evidence="2">
    <location>
        <begin position="51"/>
        <end position="146"/>
    </location>
</feature>
<dbReference type="RefSeq" id="WP_145078704.1">
    <property type="nucleotide sequence ID" value="NZ_CP036425.1"/>
</dbReference>
<dbReference type="InterPro" id="IPR052356">
    <property type="entry name" value="Thiol_S-MT"/>
</dbReference>
<reference evidence="3 4" key="1">
    <citation type="submission" date="2019-02" db="EMBL/GenBank/DDBJ databases">
        <title>Deep-cultivation of Planctomycetes and their phenomic and genomic characterization uncovers novel biology.</title>
        <authorList>
            <person name="Wiegand S."/>
            <person name="Jogler M."/>
            <person name="Boedeker C."/>
            <person name="Pinto D."/>
            <person name="Vollmers J."/>
            <person name="Rivas-Marin E."/>
            <person name="Kohn T."/>
            <person name="Peeters S.H."/>
            <person name="Heuer A."/>
            <person name="Rast P."/>
            <person name="Oberbeckmann S."/>
            <person name="Bunk B."/>
            <person name="Jeske O."/>
            <person name="Meyerdierks A."/>
            <person name="Storesund J.E."/>
            <person name="Kallscheuer N."/>
            <person name="Luecker S."/>
            <person name="Lage O.M."/>
            <person name="Pohl T."/>
            <person name="Merkel B.J."/>
            <person name="Hornburger P."/>
            <person name="Mueller R.-W."/>
            <person name="Bruemmer F."/>
            <person name="Labrenz M."/>
            <person name="Spormann A.M."/>
            <person name="Op den Camp H."/>
            <person name="Overmann J."/>
            <person name="Amann R."/>
            <person name="Jetten M.S.M."/>
            <person name="Mascher T."/>
            <person name="Medema M.H."/>
            <person name="Devos D.P."/>
            <person name="Kaster A.-K."/>
            <person name="Ovreas L."/>
            <person name="Rohde M."/>
            <person name="Galperin M.Y."/>
            <person name="Jogler C."/>
        </authorList>
    </citation>
    <scope>NUCLEOTIDE SEQUENCE [LARGE SCALE GENOMIC DNA]</scope>
    <source>
        <strain evidence="3 4">KS4</strain>
    </source>
</reference>
<dbReference type="AlphaFoldDB" id="A0A517YWL7"/>
<name>A0A517YWL7_9BACT</name>
<dbReference type="CDD" id="cd02440">
    <property type="entry name" value="AdoMet_MTases"/>
    <property type="match status" value="1"/>
</dbReference>
<evidence type="ECO:0000256" key="1">
    <source>
        <dbReference type="SAM" id="MobiDB-lite"/>
    </source>
</evidence>
<protein>
    <submittedName>
        <fullName evidence="3">Putative methyltransferase YcgJ</fullName>
        <ecNumber evidence="3">2.1.1.-</ecNumber>
    </submittedName>
</protein>
<feature type="compositionally biased region" description="Low complexity" evidence="1">
    <location>
        <begin position="221"/>
        <end position="238"/>
    </location>
</feature>
<dbReference type="PANTHER" id="PTHR45036:SF1">
    <property type="entry name" value="METHYLTRANSFERASE LIKE 7A"/>
    <property type="match status" value="1"/>
</dbReference>
<dbReference type="EC" id="2.1.1.-" evidence="3"/>
<gene>
    <name evidence="3" type="primary">ycgJ</name>
    <name evidence="3" type="ORF">KS4_26840</name>
</gene>
<keyword evidence="3" id="KW-0808">Transferase</keyword>
<proteinExistence type="predicted"/>
<dbReference type="KEGG" id="pcor:KS4_26840"/>
<feature type="region of interest" description="Disordered" evidence="1">
    <location>
        <begin position="213"/>
        <end position="238"/>
    </location>
</feature>
<dbReference type="PANTHER" id="PTHR45036">
    <property type="entry name" value="METHYLTRANSFERASE LIKE 7B"/>
    <property type="match status" value="1"/>
</dbReference>
<keyword evidence="3" id="KW-0489">Methyltransferase</keyword>
<dbReference type="InterPro" id="IPR013216">
    <property type="entry name" value="Methyltransf_11"/>
</dbReference>
<accession>A0A517YWL7</accession>
<sequence>MPKKLNMKERYSAKLYDLWASFYDHTFGQLVHSRQKHAVKQIRPKPGEFILDIGVGTGMTLPHYPKNCTVVGMDLSGGMLEKAAEKIQENNLTHCSLVQGDAMFPPFAPQSFDHIIITHTISVVSEPAKLLRWAETLIKPTGRIVILNHFQSANPFIGWWEHILNPFFLKIGWRSDLPLDECLEDSKLHTLYHYKISLFDFWQIVVLSPTNRHDPEDEHAPQSQSSALSDSQISPSIN</sequence>
<dbReference type="Proteomes" id="UP000317369">
    <property type="component" value="Chromosome"/>
</dbReference>
<evidence type="ECO:0000259" key="2">
    <source>
        <dbReference type="Pfam" id="PF08241"/>
    </source>
</evidence>
<dbReference type="Gene3D" id="3.40.50.150">
    <property type="entry name" value="Vaccinia Virus protein VP39"/>
    <property type="match status" value="1"/>
</dbReference>
<dbReference type="EMBL" id="CP036425">
    <property type="protein sequence ID" value="QDU34613.1"/>
    <property type="molecule type" value="Genomic_DNA"/>
</dbReference>
<organism evidence="3 4">
    <name type="scientific">Poriferisphaera corsica</name>
    <dbReference type="NCBI Taxonomy" id="2528020"/>
    <lineage>
        <taxon>Bacteria</taxon>
        <taxon>Pseudomonadati</taxon>
        <taxon>Planctomycetota</taxon>
        <taxon>Phycisphaerae</taxon>
        <taxon>Phycisphaerales</taxon>
        <taxon>Phycisphaeraceae</taxon>
        <taxon>Poriferisphaera</taxon>
    </lineage>
</organism>
<dbReference type="Pfam" id="PF08241">
    <property type="entry name" value="Methyltransf_11"/>
    <property type="match status" value="1"/>
</dbReference>
<dbReference type="OrthoDB" id="9772751at2"/>